<organism evidence="1 2">
    <name type="scientific">Elysia crispata</name>
    <name type="common">lettuce slug</name>
    <dbReference type="NCBI Taxonomy" id="231223"/>
    <lineage>
        <taxon>Eukaryota</taxon>
        <taxon>Metazoa</taxon>
        <taxon>Spiralia</taxon>
        <taxon>Lophotrochozoa</taxon>
        <taxon>Mollusca</taxon>
        <taxon>Gastropoda</taxon>
        <taxon>Heterobranchia</taxon>
        <taxon>Euthyneura</taxon>
        <taxon>Panpulmonata</taxon>
        <taxon>Sacoglossa</taxon>
        <taxon>Placobranchoidea</taxon>
        <taxon>Plakobranchidae</taxon>
        <taxon>Elysia</taxon>
    </lineage>
</organism>
<reference evidence="1" key="1">
    <citation type="journal article" date="2023" name="G3 (Bethesda)">
        <title>A reference genome for the long-term kleptoplast-retaining sea slug Elysia crispata morphotype clarki.</title>
        <authorList>
            <person name="Eastman K.E."/>
            <person name="Pendleton A.L."/>
            <person name="Shaikh M.A."/>
            <person name="Suttiyut T."/>
            <person name="Ogas R."/>
            <person name="Tomko P."/>
            <person name="Gavelis G."/>
            <person name="Widhalm J.R."/>
            <person name="Wisecaver J.H."/>
        </authorList>
    </citation>
    <scope>NUCLEOTIDE SEQUENCE</scope>
    <source>
        <strain evidence="1">ECLA1</strain>
    </source>
</reference>
<evidence type="ECO:0000313" key="1">
    <source>
        <dbReference type="EMBL" id="KAK3736934.1"/>
    </source>
</evidence>
<proteinExistence type="predicted"/>
<gene>
    <name evidence="1" type="ORF">RRG08_009413</name>
</gene>
<keyword evidence="2" id="KW-1185">Reference proteome</keyword>
<protein>
    <submittedName>
        <fullName evidence="1">Uncharacterized protein</fullName>
    </submittedName>
</protein>
<name>A0AAE0Y8J6_9GAST</name>
<accession>A0AAE0Y8J6</accession>
<dbReference type="EMBL" id="JAWDGP010006680">
    <property type="protein sequence ID" value="KAK3736934.1"/>
    <property type="molecule type" value="Genomic_DNA"/>
</dbReference>
<comment type="caution">
    <text evidence="1">The sequence shown here is derived from an EMBL/GenBank/DDBJ whole genome shotgun (WGS) entry which is preliminary data.</text>
</comment>
<evidence type="ECO:0000313" key="2">
    <source>
        <dbReference type="Proteomes" id="UP001283361"/>
    </source>
</evidence>
<dbReference type="Proteomes" id="UP001283361">
    <property type="component" value="Unassembled WGS sequence"/>
</dbReference>
<sequence>MQSTSSQSNVKVSQSRSALEGQVCEYFMTFTCLTSQIQKLDPSSPGEWKAFAMLHLRSNIDSSESVPSE</sequence>
<dbReference type="AlphaFoldDB" id="A0AAE0Y8J6"/>